<dbReference type="InterPro" id="IPR003593">
    <property type="entry name" value="AAA+_ATPase"/>
</dbReference>
<evidence type="ECO:0000259" key="3">
    <source>
        <dbReference type="SMART" id="SM00382"/>
    </source>
</evidence>
<evidence type="ECO:0000256" key="1">
    <source>
        <dbReference type="ARBA" id="ARBA00022741"/>
    </source>
</evidence>
<keyword evidence="1" id="KW-0547">Nucleotide-binding</keyword>
<dbReference type="Pfam" id="PF21108">
    <property type="entry name" value="MDN1_4th"/>
    <property type="match status" value="1"/>
</dbReference>
<dbReference type="InterPro" id="IPR048617">
    <property type="entry name" value="MDN1_AAA_lid_4"/>
</dbReference>
<dbReference type="FunFam" id="3.40.50.300:FF:000956">
    <property type="entry name" value="Midasin"/>
    <property type="match status" value="1"/>
</dbReference>
<dbReference type="EMBL" id="KV925929">
    <property type="protein sequence ID" value="PIO35189.1"/>
    <property type="molecule type" value="Genomic_DNA"/>
</dbReference>
<gene>
    <name evidence="4" type="ORF">AB205_0003620</name>
</gene>
<dbReference type="GO" id="GO:0016887">
    <property type="term" value="F:ATP hydrolysis activity"/>
    <property type="evidence" value="ECO:0007669"/>
    <property type="project" value="InterPro"/>
</dbReference>
<proteinExistence type="predicted"/>
<evidence type="ECO:0000256" key="2">
    <source>
        <dbReference type="ARBA" id="ARBA00022840"/>
    </source>
</evidence>
<sequence>MLLAGRVRKQEEVDVILKVLKKCFKKEVVPQALFSAENVQKQLERLSVKTGVKDENFSHIVWTQAMRRLAVLVGRALEFGEPILLVGDTGCGKTTVCQLFAALSNQALYSVNCHQHMETSDFLGGLRPIRHKSKSKEDLENTKLFEWHDGPLVLAMREDGFFLMDEISLADDSVLERLNSVLEVEKTLVLAEKGSEEHDGDVEFLTAGTKFRILATMNPGGDFGKKELSPALRNRFTEIWCPQSNDRQDILDIIKHNLNVRLCVDSSDSSDGGIAELIMDFIEWLINQEFGRRCILSIRDILSWVNFINVTADDMSVKEDVGTTLNAVMAFIHAACLVYVDGIGSGECCLVCIVVSS</sequence>
<dbReference type="InterPro" id="IPR011704">
    <property type="entry name" value="ATPase_dyneun-rel_AAA"/>
</dbReference>
<evidence type="ECO:0000313" key="5">
    <source>
        <dbReference type="Proteomes" id="UP000228934"/>
    </source>
</evidence>
<dbReference type="GO" id="GO:0005524">
    <property type="term" value="F:ATP binding"/>
    <property type="evidence" value="ECO:0007669"/>
    <property type="project" value="UniProtKB-KW"/>
</dbReference>
<dbReference type="AlphaFoldDB" id="A0A2G9S4T3"/>
<name>A0A2G9S4T3_AQUCT</name>
<protein>
    <recommendedName>
        <fullName evidence="3">AAA+ ATPase domain-containing protein</fullName>
    </recommendedName>
</protein>
<dbReference type="GO" id="GO:0005634">
    <property type="term" value="C:nucleus"/>
    <property type="evidence" value="ECO:0007669"/>
    <property type="project" value="TreeGrafter"/>
</dbReference>
<dbReference type="SMART" id="SM00382">
    <property type="entry name" value="AAA"/>
    <property type="match status" value="1"/>
</dbReference>
<dbReference type="PANTHER" id="PTHR48103">
    <property type="entry name" value="MIDASIN-RELATED"/>
    <property type="match status" value="1"/>
</dbReference>
<dbReference type="GO" id="GO:0000027">
    <property type="term" value="P:ribosomal large subunit assembly"/>
    <property type="evidence" value="ECO:0007669"/>
    <property type="project" value="TreeGrafter"/>
</dbReference>
<dbReference type="Gene3D" id="3.40.50.300">
    <property type="entry name" value="P-loop containing nucleotide triphosphate hydrolases"/>
    <property type="match status" value="1"/>
</dbReference>
<dbReference type="Pfam" id="PF07728">
    <property type="entry name" value="AAA_5"/>
    <property type="match status" value="1"/>
</dbReference>
<dbReference type="GO" id="GO:0030687">
    <property type="term" value="C:preribosome, large subunit precursor"/>
    <property type="evidence" value="ECO:0007669"/>
    <property type="project" value="TreeGrafter"/>
</dbReference>
<dbReference type="SUPFAM" id="SSF52540">
    <property type="entry name" value="P-loop containing nucleoside triphosphate hydrolases"/>
    <property type="match status" value="1"/>
</dbReference>
<dbReference type="PANTHER" id="PTHR48103:SF2">
    <property type="entry name" value="MIDASIN"/>
    <property type="match status" value="1"/>
</dbReference>
<dbReference type="Proteomes" id="UP000228934">
    <property type="component" value="Unassembled WGS sequence"/>
</dbReference>
<keyword evidence="2" id="KW-0067">ATP-binding</keyword>
<reference evidence="5" key="1">
    <citation type="journal article" date="2017" name="Nat. Commun.">
        <title>The North American bullfrog draft genome provides insight into hormonal regulation of long noncoding RNA.</title>
        <authorList>
            <person name="Hammond S.A."/>
            <person name="Warren R.L."/>
            <person name="Vandervalk B.P."/>
            <person name="Kucuk E."/>
            <person name="Khan H."/>
            <person name="Gibb E.A."/>
            <person name="Pandoh P."/>
            <person name="Kirk H."/>
            <person name="Zhao Y."/>
            <person name="Jones M."/>
            <person name="Mungall A.J."/>
            <person name="Coope R."/>
            <person name="Pleasance S."/>
            <person name="Moore R.A."/>
            <person name="Holt R.A."/>
            <person name="Round J.M."/>
            <person name="Ohora S."/>
            <person name="Walle B.V."/>
            <person name="Veldhoen N."/>
            <person name="Helbing C.C."/>
            <person name="Birol I."/>
        </authorList>
    </citation>
    <scope>NUCLEOTIDE SEQUENCE [LARGE SCALE GENOMIC DNA]</scope>
</reference>
<evidence type="ECO:0000313" key="4">
    <source>
        <dbReference type="EMBL" id="PIO35189.1"/>
    </source>
</evidence>
<organism evidence="4 5">
    <name type="scientific">Aquarana catesbeiana</name>
    <name type="common">American bullfrog</name>
    <name type="synonym">Rana catesbeiana</name>
    <dbReference type="NCBI Taxonomy" id="8400"/>
    <lineage>
        <taxon>Eukaryota</taxon>
        <taxon>Metazoa</taxon>
        <taxon>Chordata</taxon>
        <taxon>Craniata</taxon>
        <taxon>Vertebrata</taxon>
        <taxon>Euteleostomi</taxon>
        <taxon>Amphibia</taxon>
        <taxon>Batrachia</taxon>
        <taxon>Anura</taxon>
        <taxon>Neobatrachia</taxon>
        <taxon>Ranoidea</taxon>
        <taxon>Ranidae</taxon>
        <taxon>Aquarana</taxon>
    </lineage>
</organism>
<accession>A0A2G9S4T3</accession>
<dbReference type="OrthoDB" id="9904007at2759"/>
<feature type="domain" description="AAA+ ATPase" evidence="3">
    <location>
        <begin position="79"/>
        <end position="246"/>
    </location>
</feature>
<dbReference type="GO" id="GO:0000055">
    <property type="term" value="P:ribosomal large subunit export from nucleus"/>
    <property type="evidence" value="ECO:0007669"/>
    <property type="project" value="TreeGrafter"/>
</dbReference>
<dbReference type="InterPro" id="IPR027417">
    <property type="entry name" value="P-loop_NTPase"/>
</dbReference>
<keyword evidence="5" id="KW-1185">Reference proteome</keyword>